<keyword evidence="2" id="KW-1185">Reference proteome</keyword>
<reference evidence="1 2" key="1">
    <citation type="submission" date="2021-12" db="EMBL/GenBank/DDBJ databases">
        <title>Genome sequencing of bacteria with rrn-lacking chromosome and rrn-plasmid.</title>
        <authorList>
            <person name="Anda M."/>
            <person name="Iwasaki W."/>
        </authorList>
    </citation>
    <scope>NUCLEOTIDE SEQUENCE [LARGE SCALE GENOMIC DNA]</scope>
    <source>
        <strain evidence="1 2">DSM 100852</strain>
    </source>
</reference>
<evidence type="ECO:0000313" key="1">
    <source>
        <dbReference type="EMBL" id="BDD08139.1"/>
    </source>
</evidence>
<sequence length="173" mass="19083">MGYSHESGSILSPEKYPEVASNIGECQAVANEIMLQRDKSQVVLIRANIREGEAEARDISEASETARLETVINILQNQIPQTPNALVREGLEAELLEAQAQLANLKVKAKRRAASPIVKHMRGNIRQNTSEVEVTMWVADFVSYLNDYVVPGNIGEGSVWFDGNEYVAQAVTN</sequence>
<dbReference type="AlphaFoldDB" id="A0AAU9CP61"/>
<dbReference type="Proteomes" id="UP001348817">
    <property type="component" value="Chromosome"/>
</dbReference>
<dbReference type="KEGG" id="fax:FUAX_05710"/>
<name>A0AAU9CP61_9BACT</name>
<protein>
    <submittedName>
        <fullName evidence="1">Uncharacterized protein</fullName>
    </submittedName>
</protein>
<proteinExistence type="predicted"/>
<organism evidence="1 2">
    <name type="scientific">Fulvitalea axinellae</name>
    <dbReference type="NCBI Taxonomy" id="1182444"/>
    <lineage>
        <taxon>Bacteria</taxon>
        <taxon>Pseudomonadati</taxon>
        <taxon>Bacteroidota</taxon>
        <taxon>Cytophagia</taxon>
        <taxon>Cytophagales</taxon>
        <taxon>Persicobacteraceae</taxon>
        <taxon>Fulvitalea</taxon>
    </lineage>
</organism>
<gene>
    <name evidence="1" type="ORF">FUAX_05710</name>
</gene>
<dbReference type="EMBL" id="AP025314">
    <property type="protein sequence ID" value="BDD08139.1"/>
    <property type="molecule type" value="Genomic_DNA"/>
</dbReference>
<accession>A0AAU9CP61</accession>
<dbReference type="RefSeq" id="WP_338393417.1">
    <property type="nucleotide sequence ID" value="NZ_AP025314.1"/>
</dbReference>
<evidence type="ECO:0000313" key="2">
    <source>
        <dbReference type="Proteomes" id="UP001348817"/>
    </source>
</evidence>